<dbReference type="PANTHER" id="PTHR47094:SF1">
    <property type="entry name" value="RING-TYPE E3 UBIQUITIN TRANSFERASE"/>
    <property type="match status" value="1"/>
</dbReference>
<reference evidence="7 8" key="1">
    <citation type="submission" date="2018-07" db="EMBL/GenBank/DDBJ databases">
        <title>The complete nuclear genome of the prasinophyte Chloropicon primus (CCMP1205).</title>
        <authorList>
            <person name="Pombert J.-F."/>
            <person name="Otis C."/>
            <person name="Turmel M."/>
            <person name="Lemieux C."/>
        </authorList>
    </citation>
    <scope>NUCLEOTIDE SEQUENCE [LARGE SCALE GENOMIC DNA]</scope>
    <source>
        <strain evidence="7 8">CCMP1205</strain>
    </source>
</reference>
<keyword evidence="3" id="KW-0862">Zinc</keyword>
<dbReference type="GO" id="GO:0061630">
    <property type="term" value="F:ubiquitin protein ligase activity"/>
    <property type="evidence" value="ECO:0007669"/>
    <property type="project" value="InterPro"/>
</dbReference>
<name>A0A5B8MAZ2_9CHLO</name>
<dbReference type="GO" id="GO:0140082">
    <property type="term" value="F:SUMO-ubiquitin ligase activity"/>
    <property type="evidence" value="ECO:0007669"/>
    <property type="project" value="TreeGrafter"/>
</dbReference>
<dbReference type="InterPro" id="IPR001841">
    <property type="entry name" value="Znf_RING"/>
</dbReference>
<dbReference type="GO" id="GO:0033768">
    <property type="term" value="C:SUMO-targeted ubiquitin ligase complex"/>
    <property type="evidence" value="ECO:0007669"/>
    <property type="project" value="TreeGrafter"/>
</dbReference>
<dbReference type="Proteomes" id="UP000316726">
    <property type="component" value="Chromosome 1"/>
</dbReference>
<keyword evidence="1" id="KW-0479">Metal-binding</keyword>
<dbReference type="Gene3D" id="3.30.40.10">
    <property type="entry name" value="Zinc/RING finger domain, C3HC4 (zinc finger)"/>
    <property type="match status" value="1"/>
</dbReference>
<evidence type="ECO:0000259" key="6">
    <source>
        <dbReference type="PROSITE" id="PS50089"/>
    </source>
</evidence>
<organism evidence="7 8">
    <name type="scientific">Chloropicon primus</name>
    <dbReference type="NCBI Taxonomy" id="1764295"/>
    <lineage>
        <taxon>Eukaryota</taxon>
        <taxon>Viridiplantae</taxon>
        <taxon>Chlorophyta</taxon>
        <taxon>Chloropicophyceae</taxon>
        <taxon>Chloropicales</taxon>
        <taxon>Chloropicaceae</taxon>
        <taxon>Chloropicon</taxon>
    </lineage>
</organism>
<dbReference type="GO" id="GO:0032183">
    <property type="term" value="F:SUMO binding"/>
    <property type="evidence" value="ECO:0007669"/>
    <property type="project" value="TreeGrafter"/>
</dbReference>
<feature type="compositionally biased region" description="Low complexity" evidence="5">
    <location>
        <begin position="20"/>
        <end position="39"/>
    </location>
</feature>
<dbReference type="InterPro" id="IPR013083">
    <property type="entry name" value="Znf_RING/FYVE/PHD"/>
</dbReference>
<protein>
    <submittedName>
        <fullName evidence="7">RING/FYVE/PHD-type zinc finger domain-containing protein</fullName>
    </submittedName>
</protein>
<evidence type="ECO:0000256" key="2">
    <source>
        <dbReference type="ARBA" id="ARBA00022771"/>
    </source>
</evidence>
<dbReference type="STRING" id="1764295.A0A5B8MAZ2"/>
<dbReference type="AlphaFoldDB" id="A0A5B8MAZ2"/>
<dbReference type="OrthoDB" id="6270329at2759"/>
<dbReference type="GO" id="GO:0008270">
    <property type="term" value="F:zinc ion binding"/>
    <property type="evidence" value="ECO:0007669"/>
    <property type="project" value="UniProtKB-KW"/>
</dbReference>
<gene>
    <name evidence="7" type="ORF">A3770_01p01260</name>
</gene>
<dbReference type="PROSITE" id="PS00518">
    <property type="entry name" value="ZF_RING_1"/>
    <property type="match status" value="1"/>
</dbReference>
<dbReference type="SUPFAM" id="SSF57850">
    <property type="entry name" value="RING/U-box"/>
    <property type="match status" value="1"/>
</dbReference>
<dbReference type="Pfam" id="PF13923">
    <property type="entry name" value="zf-C3HC4_2"/>
    <property type="match status" value="1"/>
</dbReference>
<dbReference type="GO" id="GO:0006511">
    <property type="term" value="P:ubiquitin-dependent protein catabolic process"/>
    <property type="evidence" value="ECO:0007669"/>
    <property type="project" value="TreeGrafter"/>
</dbReference>
<evidence type="ECO:0000256" key="3">
    <source>
        <dbReference type="ARBA" id="ARBA00022833"/>
    </source>
</evidence>
<dbReference type="EMBL" id="CP031034">
    <property type="protein sequence ID" value="QDZ17608.1"/>
    <property type="molecule type" value="Genomic_DNA"/>
</dbReference>
<keyword evidence="2 4" id="KW-0863">Zinc-finger</keyword>
<dbReference type="InterPro" id="IPR017907">
    <property type="entry name" value="Znf_RING_CS"/>
</dbReference>
<dbReference type="PANTHER" id="PTHR47094">
    <property type="entry name" value="ELFLESS, ISOFORM B"/>
    <property type="match status" value="1"/>
</dbReference>
<feature type="domain" description="RING-type" evidence="6">
    <location>
        <begin position="127"/>
        <end position="165"/>
    </location>
</feature>
<accession>A0A5B8MAZ2</accession>
<keyword evidence="8" id="KW-1185">Reference proteome</keyword>
<evidence type="ECO:0000256" key="1">
    <source>
        <dbReference type="ARBA" id="ARBA00022723"/>
    </source>
</evidence>
<sequence length="179" mass="19450">MASTSAAVVILDDEPVCARAASVSGRGSSGEGASTSSKEAGQRQDQKRRRVAQTEVVDLTSPTLPKKKTRNGDKDGVKDCVKVVKAGKRLKRKVPPPKKNPPLPDVFIAEQPRKKKPPASTTNGLECRICIDTMKQPTATPCGHVFCFTCLQAAMRVKKACPVCRKPIRSQKSIHRLYL</sequence>
<evidence type="ECO:0000313" key="7">
    <source>
        <dbReference type="EMBL" id="QDZ17608.1"/>
    </source>
</evidence>
<dbReference type="SMART" id="SM00184">
    <property type="entry name" value="RING"/>
    <property type="match status" value="1"/>
</dbReference>
<evidence type="ECO:0000256" key="4">
    <source>
        <dbReference type="PROSITE-ProRule" id="PRU00175"/>
    </source>
</evidence>
<dbReference type="PROSITE" id="PS50089">
    <property type="entry name" value="ZF_RING_2"/>
    <property type="match status" value="1"/>
</dbReference>
<proteinExistence type="predicted"/>
<evidence type="ECO:0000256" key="5">
    <source>
        <dbReference type="SAM" id="MobiDB-lite"/>
    </source>
</evidence>
<dbReference type="InterPro" id="IPR049627">
    <property type="entry name" value="SLX8"/>
</dbReference>
<evidence type="ECO:0000313" key="8">
    <source>
        <dbReference type="Proteomes" id="UP000316726"/>
    </source>
</evidence>
<feature type="region of interest" description="Disordered" evidence="5">
    <location>
        <begin position="20"/>
        <end position="78"/>
    </location>
</feature>